<keyword evidence="2" id="KW-1185">Reference proteome</keyword>
<dbReference type="EMBL" id="JBKAMQ010000002">
    <property type="protein sequence ID" value="MFN6509350.1"/>
    <property type="molecule type" value="Genomic_DNA"/>
</dbReference>
<dbReference type="Proteomes" id="UP001635788">
    <property type="component" value="Unassembled WGS sequence"/>
</dbReference>
<gene>
    <name evidence="1" type="ORF">ACK3FC_19620</name>
</gene>
<protein>
    <submittedName>
        <fullName evidence="1">Uncharacterized protein</fullName>
    </submittedName>
</protein>
<evidence type="ECO:0000313" key="1">
    <source>
        <dbReference type="EMBL" id="MFN6509350.1"/>
    </source>
</evidence>
<name>A0ABW9KZW8_XANCT</name>
<organism evidence="1 2">
    <name type="scientific">Xanthomonas translucens pv. translucens</name>
    <dbReference type="NCBI Taxonomy" id="134875"/>
    <lineage>
        <taxon>Bacteria</taxon>
        <taxon>Pseudomonadati</taxon>
        <taxon>Pseudomonadota</taxon>
        <taxon>Gammaproteobacteria</taxon>
        <taxon>Lysobacterales</taxon>
        <taxon>Lysobacteraceae</taxon>
        <taxon>Xanthomonas</taxon>
        <taxon>Xanthomonas translucens group</taxon>
    </lineage>
</organism>
<reference evidence="1 2" key="1">
    <citation type="submission" date="2024-12" db="EMBL/GenBank/DDBJ databases">
        <authorList>
            <person name="Alaofin S."/>
            <person name="Velasco D."/>
            <person name="Li D."/>
            <person name="Baldwin T."/>
            <person name="Liu Z."/>
            <person name="Schachterle J.K."/>
        </authorList>
    </citation>
    <scope>NUCLEOTIDE SEQUENCE [LARGE SCALE GENOMIC DNA]</scope>
    <source>
        <strain evidence="1 2">B1</strain>
    </source>
</reference>
<sequence>MSFPADVLYPARAELLPEGTLLYARDAWWLRCSLVGMEGNVVPKVLALTGQRIGIMTMLTNSEVLALNPKYDWEIRVSHPLPSDLESQAIGSISVGDGGLMGIWGHIYGDTDALYCISPDGSEVANDLVPWSAKVRHSAYQVWLREGLTGKLLGDTPLFSKDK</sequence>
<evidence type="ECO:0000313" key="2">
    <source>
        <dbReference type="Proteomes" id="UP001635788"/>
    </source>
</evidence>
<proteinExistence type="predicted"/>
<dbReference type="RefSeq" id="WP_155646582.1">
    <property type="nucleotide sequence ID" value="NZ_JBKAMQ010000002.1"/>
</dbReference>
<accession>A0ABW9KZW8</accession>
<comment type="caution">
    <text evidence="1">The sequence shown here is derived from an EMBL/GenBank/DDBJ whole genome shotgun (WGS) entry which is preliminary data.</text>
</comment>